<dbReference type="InterPro" id="IPR029787">
    <property type="entry name" value="Nucleotide_cyclase"/>
</dbReference>
<keyword evidence="3" id="KW-1185">Reference proteome</keyword>
<dbReference type="SMART" id="SM00267">
    <property type="entry name" value="GGDEF"/>
    <property type="match status" value="1"/>
</dbReference>
<dbReference type="FunFam" id="3.30.70.270:FF:000001">
    <property type="entry name" value="Diguanylate cyclase domain protein"/>
    <property type="match status" value="1"/>
</dbReference>
<dbReference type="Pfam" id="PF00990">
    <property type="entry name" value="GGDEF"/>
    <property type="match status" value="1"/>
</dbReference>
<feature type="domain" description="GGDEF" evidence="1">
    <location>
        <begin position="156"/>
        <end position="289"/>
    </location>
</feature>
<dbReference type="OrthoDB" id="9759607at2"/>
<dbReference type="AlphaFoldDB" id="A0A081NW08"/>
<dbReference type="SUPFAM" id="SSF55073">
    <property type="entry name" value="Nucleotide cyclase"/>
    <property type="match status" value="1"/>
</dbReference>
<dbReference type="eggNOG" id="COG2199">
    <property type="taxonomic scope" value="Bacteria"/>
</dbReference>
<gene>
    <name evidence="2" type="ORF">ET33_22255</name>
</gene>
<evidence type="ECO:0000313" key="3">
    <source>
        <dbReference type="Proteomes" id="UP000028123"/>
    </source>
</evidence>
<dbReference type="InterPro" id="IPR052163">
    <property type="entry name" value="DGC-Regulatory_Protein"/>
</dbReference>
<reference evidence="2 3" key="1">
    <citation type="submission" date="2014-06" db="EMBL/GenBank/DDBJ databases">
        <title>Draft genome sequence of Paenibacillus sp. MSt1.</title>
        <authorList>
            <person name="Aw Y.K."/>
            <person name="Ong K.S."/>
            <person name="Gan H.M."/>
            <person name="Lee S.M."/>
        </authorList>
    </citation>
    <scope>NUCLEOTIDE SEQUENCE [LARGE SCALE GENOMIC DNA]</scope>
    <source>
        <strain evidence="2 3">MSt1</strain>
    </source>
</reference>
<dbReference type="Gene3D" id="3.30.450.20">
    <property type="entry name" value="PAS domain"/>
    <property type="match status" value="1"/>
</dbReference>
<dbReference type="EMBL" id="JNVM01000033">
    <property type="protein sequence ID" value="KEQ22631.1"/>
    <property type="molecule type" value="Genomic_DNA"/>
</dbReference>
<dbReference type="InterPro" id="IPR035965">
    <property type="entry name" value="PAS-like_dom_sf"/>
</dbReference>
<evidence type="ECO:0000313" key="2">
    <source>
        <dbReference type="EMBL" id="KEQ22631.1"/>
    </source>
</evidence>
<dbReference type="PANTHER" id="PTHR46663">
    <property type="entry name" value="DIGUANYLATE CYCLASE DGCT-RELATED"/>
    <property type="match status" value="1"/>
</dbReference>
<dbReference type="CDD" id="cd01949">
    <property type="entry name" value="GGDEF"/>
    <property type="match status" value="1"/>
</dbReference>
<organism evidence="2 3">
    <name type="scientific">Paenibacillus tyrfis</name>
    <dbReference type="NCBI Taxonomy" id="1501230"/>
    <lineage>
        <taxon>Bacteria</taxon>
        <taxon>Bacillati</taxon>
        <taxon>Bacillota</taxon>
        <taxon>Bacilli</taxon>
        <taxon>Bacillales</taxon>
        <taxon>Paenibacillaceae</taxon>
        <taxon>Paenibacillus</taxon>
    </lineage>
</organism>
<dbReference type="RefSeq" id="WP_036690697.1">
    <property type="nucleotide sequence ID" value="NZ_JNVM01000033.1"/>
</dbReference>
<proteinExistence type="predicted"/>
<dbReference type="CDD" id="cd00130">
    <property type="entry name" value="PAS"/>
    <property type="match status" value="1"/>
</dbReference>
<dbReference type="PANTHER" id="PTHR46663:SF2">
    <property type="entry name" value="GGDEF DOMAIN-CONTAINING PROTEIN"/>
    <property type="match status" value="1"/>
</dbReference>
<dbReference type="PROSITE" id="PS50887">
    <property type="entry name" value="GGDEF"/>
    <property type="match status" value="1"/>
</dbReference>
<sequence length="290" mass="33294">MENRLHDFVPDDLYRAVVLQSPDWLWVFDETGSPVGLSPEPNYGTALFRWVYETDLLPLQQACRRLLQEHEPFAMTFRAVLPDGALVWLEGQGYPLACESSGWQAALAAKDITAFKKLEERLTRLAYYDPLTQLPNRRLFQDRFTQSLHLAKRYHHKLAVIYLDLDDFKRINDTYGHATGDELLTMAASRLSHSIREPDTVCRMGGDEFVVLVQQFEHREDIAKIVGRIAQTLNQPFELNGQTMSITSSIGVSCYPEDGHDIDRLLQCADTAMYASKQQGKNHFRFFSEF</sequence>
<evidence type="ECO:0000259" key="1">
    <source>
        <dbReference type="PROSITE" id="PS50887"/>
    </source>
</evidence>
<dbReference type="NCBIfam" id="TIGR00254">
    <property type="entry name" value="GGDEF"/>
    <property type="match status" value="1"/>
</dbReference>
<dbReference type="SUPFAM" id="SSF55785">
    <property type="entry name" value="PYP-like sensor domain (PAS domain)"/>
    <property type="match status" value="1"/>
</dbReference>
<dbReference type="Gene3D" id="3.30.70.270">
    <property type="match status" value="1"/>
</dbReference>
<dbReference type="Proteomes" id="UP000028123">
    <property type="component" value="Unassembled WGS sequence"/>
</dbReference>
<name>A0A081NW08_9BACL</name>
<dbReference type="InterPro" id="IPR000014">
    <property type="entry name" value="PAS"/>
</dbReference>
<accession>A0A081NW08</accession>
<comment type="caution">
    <text evidence="2">The sequence shown here is derived from an EMBL/GenBank/DDBJ whole genome shotgun (WGS) entry which is preliminary data.</text>
</comment>
<dbReference type="InterPro" id="IPR043128">
    <property type="entry name" value="Rev_trsase/Diguanyl_cyclase"/>
</dbReference>
<dbReference type="InterPro" id="IPR000160">
    <property type="entry name" value="GGDEF_dom"/>
</dbReference>
<protein>
    <submittedName>
        <fullName evidence="2">Diguanylate cyclase</fullName>
    </submittedName>
</protein>